<dbReference type="Proteomes" id="UP000185427">
    <property type="component" value="Chromosome"/>
</dbReference>
<reference evidence="1 2" key="1">
    <citation type="submission" date="2016-12" db="EMBL/GenBank/DDBJ databases">
        <title>Complete Genome Sequence of Lactobacillus fermentum Strain SNUV175, a Probiotic for Treatment of Bacterial Vaginosis.</title>
        <authorList>
            <person name="Lee S."/>
            <person name="You H.J."/>
            <person name="Kwon B."/>
            <person name="Ko G."/>
        </authorList>
    </citation>
    <scope>NUCLEOTIDE SEQUENCE [LARGE SCALE GENOMIC DNA]</scope>
    <source>
        <strain evidence="1 2">SNUV175</strain>
    </source>
</reference>
<organism evidence="1 2">
    <name type="scientific">Limosilactobacillus fermentum</name>
    <name type="common">Lactobacillus fermentum</name>
    <dbReference type="NCBI Taxonomy" id="1613"/>
    <lineage>
        <taxon>Bacteria</taxon>
        <taxon>Bacillati</taxon>
        <taxon>Bacillota</taxon>
        <taxon>Bacilli</taxon>
        <taxon>Lactobacillales</taxon>
        <taxon>Lactobacillaceae</taxon>
        <taxon>Limosilactobacillus</taxon>
    </lineage>
</organism>
<dbReference type="AlphaFoldDB" id="A0A1L7GTC3"/>
<accession>A0A1L7GTC3</accession>
<protein>
    <submittedName>
        <fullName evidence="1">Uncharacterized protein</fullName>
    </submittedName>
</protein>
<dbReference type="RefSeq" id="WP_075667148.1">
    <property type="nucleotide sequence ID" value="NZ_CP019030.1"/>
</dbReference>
<proteinExistence type="predicted"/>
<evidence type="ECO:0000313" key="1">
    <source>
        <dbReference type="EMBL" id="APU45310.1"/>
    </source>
</evidence>
<gene>
    <name evidence="1" type="ORF">BUW47_02115</name>
</gene>
<sequence>MINDELKIGQVAGRLIRASEHLLDDTNRLALHEPVTRSEAIAEHDAIIEQAERLVLYAKDWKHEVTGRF</sequence>
<evidence type="ECO:0000313" key="2">
    <source>
        <dbReference type="Proteomes" id="UP000185427"/>
    </source>
</evidence>
<dbReference type="EMBL" id="CP019030">
    <property type="protein sequence ID" value="APU45310.1"/>
    <property type="molecule type" value="Genomic_DNA"/>
</dbReference>
<name>A0A1L7GTC3_LIMFE</name>